<evidence type="ECO:0000313" key="4">
    <source>
        <dbReference type="Proteomes" id="UP000324927"/>
    </source>
</evidence>
<sequence>MPPHTQTPSTLPQTGADAPRTLFCCLATPDYYRRPLFSEREVFCGPDCPTVETGDGFASLNTPAGEFDLPSIVARLPAHQRPELIVVKADATRRNLARGLDRLPGTKVLLVGDTHHFAAPLRTLLAYGAMEGFDAVVLDHTRQHAHAFLEAGFDCVYWIPAVDYALRRRDIPASPDRPLTFVGQVGAFHPWRRHVLDRLVAAGLPLTAMRAPPETAADLYAASQVTLNVSLNGDLNLRVFEALGAGGFLLTDALSEEAGLERCFTPGRHLATYRSPDELVELARHYLDHPAEAMAIRRAGQAHLLEFHSPQVKCAQFFAAVFDDRVDPALEVRGERRGLSALPAQGVRFRRRLAAYEALQRLQLTASRLTVHATGEDGFAADLRLMARDLPRVVFAAPAVAPAVAPDEAADPVPLPLPPPPDRVRAEAVTLLPWPDTAETDRRMAGLPGASVLCPTVSARDHAAASAHLAGWGFVPAEPGSSGPGSSGVGGILFQCADAVRYAVRSLSDPELAAGLAPELRRARLAALEPMLRTADQMIGAARLAARFGETALAERFLLRAVGLDRQRPDALAGLARLCAAGGRPLEASIYLGEAQRAARLADAPDPAPDLDAAALAAGHPGLERYHALFRQAAAPSIGRPRRILVVTNLFPPQEFGGYGRKLWEFSAELIRRGHAVKVLTADVPELTRPGMAGTEDIETQVDRSLALYGYWKDGRAFAHEDPAHCVALIRANIHRVLETARHFRADACLVGNLDLLGTEFLDPLTRQMGVPVLHCLGNQHPGYTPEAAPRSPLYRAGPASGWVAERLAAGGYGLPATVIYPGARVDYFHRAVMPATDRLRIAFASLLVNYKGPQTLVNALGILHREDIDFDCTFAGEAPDADLAARCRDFVERQGMAGKVRFTGFLDRRGLSDLFARCNVLVFPSVFQEPFGISQVEAMAAGLTVIGSGTGGSGEVLRDGVDGLLFKAEDHVALADRLRSLVKDRAAWLRMAMSGRDRARDFTVARSVDRIEAVFDELAAQRG</sequence>
<evidence type="ECO:0000313" key="3">
    <source>
        <dbReference type="EMBL" id="KAA0593724.1"/>
    </source>
</evidence>
<dbReference type="Proteomes" id="UP000324927">
    <property type="component" value="Unassembled WGS sequence"/>
</dbReference>
<feature type="domain" description="Glycosyl transferase family 1" evidence="1">
    <location>
        <begin position="837"/>
        <end position="993"/>
    </location>
</feature>
<dbReference type="CDD" id="cd03801">
    <property type="entry name" value="GT4_PimA-like"/>
    <property type="match status" value="1"/>
</dbReference>
<keyword evidence="4" id="KW-1185">Reference proteome</keyword>
<dbReference type="GO" id="GO:0016757">
    <property type="term" value="F:glycosyltransferase activity"/>
    <property type="evidence" value="ECO:0007669"/>
    <property type="project" value="InterPro"/>
</dbReference>
<evidence type="ECO:0000259" key="2">
    <source>
        <dbReference type="Pfam" id="PF13524"/>
    </source>
</evidence>
<dbReference type="OrthoDB" id="9807414at2"/>
<accession>A0A5A9GJ44</accession>
<name>A0A5A9GJ44_AZOLI</name>
<dbReference type="PANTHER" id="PTHR12526:SF635">
    <property type="entry name" value="GLYCOSYL TRANSFERASE GROUP 1"/>
    <property type="match status" value="1"/>
</dbReference>
<keyword evidence="3" id="KW-0808">Transferase</keyword>
<proteinExistence type="predicted"/>
<dbReference type="Gene3D" id="3.40.50.2000">
    <property type="entry name" value="Glycogen Phosphorylase B"/>
    <property type="match status" value="3"/>
</dbReference>
<comment type="caution">
    <text evidence="3">The sequence shown here is derived from an EMBL/GenBank/DDBJ whole genome shotgun (WGS) entry which is preliminary data.</text>
</comment>
<dbReference type="EMBL" id="VTTN01000010">
    <property type="protein sequence ID" value="KAA0593724.1"/>
    <property type="molecule type" value="Genomic_DNA"/>
</dbReference>
<feature type="domain" description="Spore protein YkvP/CgeB glycosyl transferase-like" evidence="2">
    <location>
        <begin position="175"/>
        <end position="317"/>
    </location>
</feature>
<reference evidence="3 4" key="1">
    <citation type="submission" date="2019-08" db="EMBL/GenBank/DDBJ databases">
        <authorList>
            <person name="Grouzdev D."/>
            <person name="Tikhonova E."/>
            <person name="Kravchenko I."/>
        </authorList>
    </citation>
    <scope>NUCLEOTIDE SEQUENCE [LARGE SCALE GENOMIC DNA]</scope>
    <source>
        <strain evidence="3 4">59b</strain>
    </source>
</reference>
<dbReference type="Pfam" id="PF00534">
    <property type="entry name" value="Glycos_transf_1"/>
    <property type="match status" value="1"/>
</dbReference>
<dbReference type="Pfam" id="PF13524">
    <property type="entry name" value="Glyco_trans_1_2"/>
    <property type="match status" value="1"/>
</dbReference>
<gene>
    <name evidence="3" type="ORF">FZ942_22795</name>
</gene>
<dbReference type="RefSeq" id="WP_149233390.1">
    <property type="nucleotide sequence ID" value="NZ_JALJXJ010000024.1"/>
</dbReference>
<dbReference type="InterPro" id="IPR001296">
    <property type="entry name" value="Glyco_trans_1"/>
</dbReference>
<protein>
    <submittedName>
        <fullName evidence="3">Glycosyltransferase</fullName>
    </submittedName>
</protein>
<dbReference type="AlphaFoldDB" id="A0A5A9GJ44"/>
<organism evidence="3 4">
    <name type="scientific">Azospirillum lipoferum</name>
    <dbReference type="NCBI Taxonomy" id="193"/>
    <lineage>
        <taxon>Bacteria</taxon>
        <taxon>Pseudomonadati</taxon>
        <taxon>Pseudomonadota</taxon>
        <taxon>Alphaproteobacteria</taxon>
        <taxon>Rhodospirillales</taxon>
        <taxon>Azospirillaceae</taxon>
        <taxon>Azospirillum</taxon>
    </lineage>
</organism>
<dbReference type="SUPFAM" id="SSF53756">
    <property type="entry name" value="UDP-Glycosyltransferase/glycogen phosphorylase"/>
    <property type="match status" value="2"/>
</dbReference>
<dbReference type="PANTHER" id="PTHR12526">
    <property type="entry name" value="GLYCOSYLTRANSFERASE"/>
    <property type="match status" value="1"/>
</dbReference>
<dbReference type="InterPro" id="IPR055259">
    <property type="entry name" value="YkvP/CgeB_Glyco_trans-like"/>
</dbReference>
<evidence type="ECO:0000259" key="1">
    <source>
        <dbReference type="Pfam" id="PF00534"/>
    </source>
</evidence>